<dbReference type="InterPro" id="IPR010095">
    <property type="entry name" value="Cas12f1-like_TNB"/>
</dbReference>
<evidence type="ECO:0000259" key="2">
    <source>
        <dbReference type="Pfam" id="PF07282"/>
    </source>
</evidence>
<evidence type="ECO:0000313" key="4">
    <source>
        <dbReference type="Proteomes" id="UP000242699"/>
    </source>
</evidence>
<dbReference type="GO" id="GO:0003677">
    <property type="term" value="F:DNA binding"/>
    <property type="evidence" value="ECO:0007669"/>
    <property type="project" value="UniProtKB-KW"/>
</dbReference>
<dbReference type="EMBL" id="PXYT01000036">
    <property type="protein sequence ID" value="PSR26420.1"/>
    <property type="molecule type" value="Genomic_DNA"/>
</dbReference>
<protein>
    <recommendedName>
        <fullName evidence="2">Cas12f1-like TNB domain-containing protein</fullName>
    </recommendedName>
</protein>
<comment type="caution">
    <text evidence="3">The sequence shown here is derived from an EMBL/GenBank/DDBJ whole genome shotgun (WGS) entry which is preliminary data.</text>
</comment>
<feature type="domain" description="Cas12f1-like TNB" evidence="2">
    <location>
        <begin position="2"/>
        <end position="60"/>
    </location>
</feature>
<sequence>MRQLEYQAPWYGRRVVTMNKFTSSSTRCFDCGHVTPKRPLHSQLDVSRKRRISRPRYQCHTTSYPQGLRC</sequence>
<proteinExistence type="predicted"/>
<keyword evidence="1" id="KW-0238">DNA-binding</keyword>
<accession>A0A2T2WW09</accession>
<name>A0A2T2WW09_9FIRM</name>
<evidence type="ECO:0000313" key="3">
    <source>
        <dbReference type="EMBL" id="PSR26420.1"/>
    </source>
</evidence>
<evidence type="ECO:0000256" key="1">
    <source>
        <dbReference type="ARBA" id="ARBA00023125"/>
    </source>
</evidence>
<dbReference type="Pfam" id="PF07282">
    <property type="entry name" value="Cas12f1-like_TNB"/>
    <property type="match status" value="1"/>
</dbReference>
<organism evidence="3 4">
    <name type="scientific">Sulfobacillus benefaciens</name>
    <dbReference type="NCBI Taxonomy" id="453960"/>
    <lineage>
        <taxon>Bacteria</taxon>
        <taxon>Bacillati</taxon>
        <taxon>Bacillota</taxon>
        <taxon>Clostridia</taxon>
        <taxon>Eubacteriales</taxon>
        <taxon>Clostridiales Family XVII. Incertae Sedis</taxon>
        <taxon>Sulfobacillus</taxon>
    </lineage>
</organism>
<gene>
    <name evidence="3" type="ORF">C7B43_13840</name>
</gene>
<dbReference type="Proteomes" id="UP000242699">
    <property type="component" value="Unassembled WGS sequence"/>
</dbReference>
<dbReference type="AlphaFoldDB" id="A0A2T2WW09"/>
<reference evidence="3 4" key="1">
    <citation type="journal article" date="2014" name="BMC Genomics">
        <title>Comparison of environmental and isolate Sulfobacillus genomes reveals diverse carbon, sulfur, nitrogen, and hydrogen metabolisms.</title>
        <authorList>
            <person name="Justice N.B."/>
            <person name="Norman A."/>
            <person name="Brown C.T."/>
            <person name="Singh A."/>
            <person name="Thomas B.C."/>
            <person name="Banfield J.F."/>
        </authorList>
    </citation>
    <scope>NUCLEOTIDE SEQUENCE [LARGE SCALE GENOMIC DNA]</scope>
    <source>
        <strain evidence="3">AMDSBA1</strain>
    </source>
</reference>